<feature type="active site" evidence="5">
    <location>
        <position position="503"/>
    </location>
</feature>
<evidence type="ECO:0000313" key="8">
    <source>
        <dbReference type="EMBL" id="TIC70246.1"/>
    </source>
</evidence>
<protein>
    <submittedName>
        <fullName evidence="8">S-adenosyl-L-methionine-dependent methyltransferase</fullName>
    </submittedName>
</protein>
<dbReference type="PROSITE" id="PS51622">
    <property type="entry name" value="SAM_MT_RNA_M5U_2"/>
    <property type="match status" value="1"/>
</dbReference>
<proteinExistence type="inferred from homology"/>
<evidence type="ECO:0000256" key="5">
    <source>
        <dbReference type="PROSITE-ProRule" id="PRU10015"/>
    </source>
</evidence>
<dbReference type="EMBL" id="SPRW01000004">
    <property type="protein sequence ID" value="TIC70246.1"/>
    <property type="molecule type" value="Genomic_DNA"/>
</dbReference>
<dbReference type="Pfam" id="PF05958">
    <property type="entry name" value="tRNA_U5-meth_tr"/>
    <property type="match status" value="1"/>
</dbReference>
<keyword evidence="3 4" id="KW-0949">S-adenosyl-L-methionine</keyword>
<evidence type="ECO:0000256" key="2">
    <source>
        <dbReference type="ARBA" id="ARBA00022679"/>
    </source>
</evidence>
<dbReference type="InterPro" id="IPR029063">
    <property type="entry name" value="SAM-dependent_MTases_sf"/>
</dbReference>
<dbReference type="PROSITE" id="PS01231">
    <property type="entry name" value="TRMA_2"/>
    <property type="match status" value="1"/>
</dbReference>
<dbReference type="PANTHER" id="PTHR11061:SF30">
    <property type="entry name" value="TRNA (URACIL(54)-C(5))-METHYLTRANSFERASE"/>
    <property type="match status" value="1"/>
</dbReference>
<dbReference type="Gene3D" id="2.40.50.140">
    <property type="entry name" value="Nucleic acid-binding proteins"/>
    <property type="match status" value="1"/>
</dbReference>
<dbReference type="InterPro" id="IPR025795">
    <property type="entry name" value="tRNA_(uracil-5-)_MeTrfase"/>
</dbReference>
<dbReference type="InterPro" id="IPR030390">
    <property type="entry name" value="MeTrfase_TrmA_AS"/>
</dbReference>
<name>A0AB38N1V5_9BASI</name>
<feature type="binding site" evidence="4">
    <location>
        <position position="374"/>
    </location>
    <ligand>
        <name>S-adenosyl-L-methionine</name>
        <dbReference type="ChEBI" id="CHEBI:59789"/>
    </ligand>
</feature>
<evidence type="ECO:0000256" key="1">
    <source>
        <dbReference type="ARBA" id="ARBA00022603"/>
    </source>
</evidence>
<reference evidence="8 9" key="1">
    <citation type="submission" date="2019-03" db="EMBL/GenBank/DDBJ databases">
        <title>Sequencing 25 genomes of Wallemia mellicola.</title>
        <authorList>
            <person name="Gostincar C."/>
        </authorList>
    </citation>
    <scope>NUCLEOTIDE SEQUENCE [LARGE SCALE GENOMIC DNA]</scope>
    <source>
        <strain evidence="8 9">EXF-1274</strain>
    </source>
</reference>
<dbReference type="AlphaFoldDB" id="A0AB38N1V5"/>
<feature type="binding site" evidence="4">
    <location>
        <position position="405"/>
    </location>
    <ligand>
        <name>S-adenosyl-L-methionine</name>
        <dbReference type="ChEBI" id="CHEBI:59789"/>
    </ligand>
</feature>
<evidence type="ECO:0000313" key="9">
    <source>
        <dbReference type="Proteomes" id="UP000309601"/>
    </source>
</evidence>
<evidence type="ECO:0000256" key="4">
    <source>
        <dbReference type="PROSITE-ProRule" id="PRU01024"/>
    </source>
</evidence>
<dbReference type="GO" id="GO:0009451">
    <property type="term" value="P:RNA modification"/>
    <property type="evidence" value="ECO:0007669"/>
    <property type="project" value="UniProtKB-ARBA"/>
</dbReference>
<dbReference type="InterPro" id="IPR010280">
    <property type="entry name" value="U5_MeTrfase_fam"/>
</dbReference>
<feature type="region of interest" description="Disordered" evidence="6">
    <location>
        <begin position="40"/>
        <end position="61"/>
    </location>
</feature>
<dbReference type="InterPro" id="IPR012340">
    <property type="entry name" value="NA-bd_OB-fold"/>
</dbReference>
<feature type="binding site" evidence="4">
    <location>
        <position position="426"/>
    </location>
    <ligand>
        <name>S-adenosyl-L-methionine</name>
        <dbReference type="ChEBI" id="CHEBI:59789"/>
    </ligand>
</feature>
<comment type="similarity">
    <text evidence="4">Belongs to the class I-like SAM-binding methyltransferase superfamily. RNA M5U methyltransferase family.</text>
</comment>
<accession>A0AB38N1V5</accession>
<dbReference type="InterPro" id="IPR002792">
    <property type="entry name" value="TRAM_dom"/>
</dbReference>
<dbReference type="PROSITE" id="PS50926">
    <property type="entry name" value="TRAM"/>
    <property type="match status" value="1"/>
</dbReference>
<dbReference type="SUPFAM" id="SSF53335">
    <property type="entry name" value="S-adenosyl-L-methionine-dependent methyltransferases"/>
    <property type="match status" value="1"/>
</dbReference>
<dbReference type="GO" id="GO:0030697">
    <property type="term" value="F:tRNA (uracil(54)-C5)-methyltransferase activity, S-adenosyl methionine-dependent"/>
    <property type="evidence" value="ECO:0007669"/>
    <property type="project" value="InterPro"/>
</dbReference>
<feature type="compositionally biased region" description="Basic and acidic residues" evidence="6">
    <location>
        <begin position="51"/>
        <end position="61"/>
    </location>
</feature>
<feature type="binding site" evidence="4">
    <location>
        <position position="476"/>
    </location>
    <ligand>
        <name>S-adenosyl-L-methionine</name>
        <dbReference type="ChEBI" id="CHEBI:59789"/>
    </ligand>
</feature>
<comment type="caution">
    <text evidence="8">The sequence shown here is derived from an EMBL/GenBank/DDBJ whole genome shotgun (WGS) entry which is preliminary data.</text>
</comment>
<evidence type="ECO:0000259" key="7">
    <source>
        <dbReference type="PROSITE" id="PS50926"/>
    </source>
</evidence>
<keyword evidence="1 4" id="KW-0489">Methyltransferase</keyword>
<dbReference type="FunFam" id="2.40.50.140:FF:000201">
    <property type="entry name" value="TRM2p tRNA methyltransferase"/>
    <property type="match status" value="1"/>
</dbReference>
<sequence>MSKGTRELSNCMLSRLTRSLGFRIMSSPVHKKAKLEVSIEQPVVQKKPQQPKKDKAQKQAEKYAKLQKKSKLQSVERGGPEENIFLDVRHLLGDAVVDTHIKEESCFAAKYDFGTELELEISQMSSSGDGLAITECKSWVVAVPFCLPGERILARVYRNSYCHSYADLVKVLDKRDSWRDDEQIKCRYFGSCSGCQYQMIPYERQLLLKQRVVEKAYERFSHLAPELIPSILPTIASPKQYNYRTKITPHFQAAPKNAGDDYDAKIGFDMKGRRSTIDIEECPIATETLNVGMKPARANVKATIKNYKRGATLLLRDSMVRPADAASATSVDIPPVDLSAIKPDERTCITDHKQITREIVGDKLFEFTAGSFFQNNSSILVPLTQYVLEALPEKKKDPMYLVDTYCGAGLFSICLQERFDKVAGIEISEQSISYAKHNVKLNGLDDSKISFRVGRSEAIFDVVKDFPAENTSVIIDPPRKGCDEPFISQLKQFRPHRVVYVSCNVHTQARDVGMLCGEDGPYSIESLRGFDLFPQTSHVEGVAVLKLK</sequence>
<dbReference type="PROSITE" id="PS51687">
    <property type="entry name" value="SAM_MT_RNA_M5U"/>
    <property type="match status" value="1"/>
</dbReference>
<dbReference type="GO" id="GO:0032259">
    <property type="term" value="P:methylation"/>
    <property type="evidence" value="ECO:0007669"/>
    <property type="project" value="UniProtKB-KW"/>
</dbReference>
<organism evidence="8 9">
    <name type="scientific">Wallemia mellicola</name>
    <dbReference type="NCBI Taxonomy" id="1708541"/>
    <lineage>
        <taxon>Eukaryota</taxon>
        <taxon>Fungi</taxon>
        <taxon>Dikarya</taxon>
        <taxon>Basidiomycota</taxon>
        <taxon>Wallemiomycotina</taxon>
        <taxon>Wallemiomycetes</taxon>
        <taxon>Wallemiales</taxon>
        <taxon>Wallemiaceae</taxon>
        <taxon>Wallemia</taxon>
    </lineage>
</organism>
<dbReference type="PROSITE" id="PS01230">
    <property type="entry name" value="TRMA_1"/>
    <property type="match status" value="1"/>
</dbReference>
<dbReference type="Proteomes" id="UP000309601">
    <property type="component" value="Unassembled WGS sequence"/>
</dbReference>
<feature type="active site" description="Nucleophile" evidence="4">
    <location>
        <position position="503"/>
    </location>
</feature>
<gene>
    <name evidence="8" type="ORF">E3Q02_00622</name>
</gene>
<evidence type="ECO:0000256" key="6">
    <source>
        <dbReference type="SAM" id="MobiDB-lite"/>
    </source>
</evidence>
<evidence type="ECO:0000256" key="3">
    <source>
        <dbReference type="ARBA" id="ARBA00022691"/>
    </source>
</evidence>
<dbReference type="GO" id="GO:0008033">
    <property type="term" value="P:tRNA processing"/>
    <property type="evidence" value="ECO:0007669"/>
    <property type="project" value="InterPro"/>
</dbReference>
<dbReference type="Gene3D" id="3.40.50.150">
    <property type="entry name" value="Vaccinia Virus protein VP39"/>
    <property type="match status" value="2"/>
</dbReference>
<dbReference type="InterPro" id="IPR030391">
    <property type="entry name" value="MeTrfase_TrmA_CS"/>
</dbReference>
<keyword evidence="2 4" id="KW-0808">Transferase</keyword>
<feature type="domain" description="TRAM" evidence="7">
    <location>
        <begin position="110"/>
        <end position="170"/>
    </location>
</feature>
<dbReference type="PANTHER" id="PTHR11061">
    <property type="entry name" value="RNA M5U METHYLTRANSFERASE"/>
    <property type="match status" value="1"/>
</dbReference>
<dbReference type="SUPFAM" id="SSF50249">
    <property type="entry name" value="Nucleic acid-binding proteins"/>
    <property type="match status" value="1"/>
</dbReference>